<dbReference type="Pfam" id="PF03171">
    <property type="entry name" value="2OG-FeII_Oxy"/>
    <property type="match status" value="1"/>
</dbReference>
<name>A0A9N8ZUB1_9GLOM</name>
<dbReference type="InterPro" id="IPR005123">
    <property type="entry name" value="Oxoglu/Fe-dep_dioxygenase_dom"/>
</dbReference>
<protein>
    <submittedName>
        <fullName evidence="2">2495_t:CDS:1</fullName>
    </submittedName>
</protein>
<dbReference type="Gene3D" id="2.60.120.330">
    <property type="entry name" value="B-lactam Antibiotic, Isopenicillin N Synthase, Chain"/>
    <property type="match status" value="1"/>
</dbReference>
<dbReference type="PANTHER" id="PTHR47990">
    <property type="entry name" value="2-OXOGLUTARATE (2OG) AND FE(II)-DEPENDENT OXYGENASE SUPERFAMILY PROTEIN-RELATED"/>
    <property type="match status" value="1"/>
</dbReference>
<dbReference type="InterPro" id="IPR044861">
    <property type="entry name" value="IPNS-like_FE2OG_OXY"/>
</dbReference>
<proteinExistence type="predicted"/>
<organism evidence="2 3">
    <name type="scientific">Acaulospora morrowiae</name>
    <dbReference type="NCBI Taxonomy" id="94023"/>
    <lineage>
        <taxon>Eukaryota</taxon>
        <taxon>Fungi</taxon>
        <taxon>Fungi incertae sedis</taxon>
        <taxon>Mucoromycota</taxon>
        <taxon>Glomeromycotina</taxon>
        <taxon>Glomeromycetes</taxon>
        <taxon>Diversisporales</taxon>
        <taxon>Acaulosporaceae</taxon>
        <taxon>Acaulospora</taxon>
    </lineage>
</organism>
<dbReference type="SUPFAM" id="SSF51197">
    <property type="entry name" value="Clavaminate synthase-like"/>
    <property type="match status" value="1"/>
</dbReference>
<dbReference type="PROSITE" id="PS51471">
    <property type="entry name" value="FE2OG_OXY"/>
    <property type="match status" value="1"/>
</dbReference>
<dbReference type="OrthoDB" id="406156at2759"/>
<evidence type="ECO:0000313" key="2">
    <source>
        <dbReference type="EMBL" id="CAG8506969.1"/>
    </source>
</evidence>
<keyword evidence="3" id="KW-1185">Reference proteome</keyword>
<comment type="caution">
    <text evidence="2">The sequence shown here is derived from an EMBL/GenBank/DDBJ whole genome shotgun (WGS) entry which is preliminary data.</text>
</comment>
<dbReference type="InterPro" id="IPR027443">
    <property type="entry name" value="IPNS-like_sf"/>
</dbReference>
<evidence type="ECO:0000259" key="1">
    <source>
        <dbReference type="PROSITE" id="PS51471"/>
    </source>
</evidence>
<gene>
    <name evidence="2" type="ORF">AMORRO_LOCUS3537</name>
</gene>
<dbReference type="EMBL" id="CAJVPV010001743">
    <property type="protein sequence ID" value="CAG8506969.1"/>
    <property type="molecule type" value="Genomic_DNA"/>
</dbReference>
<evidence type="ECO:0000313" key="3">
    <source>
        <dbReference type="Proteomes" id="UP000789342"/>
    </source>
</evidence>
<dbReference type="Proteomes" id="UP000789342">
    <property type="component" value="Unassembled WGS sequence"/>
</dbReference>
<sequence>MIWTSNFLHSDYGSLTVLIQKDIGGLEILSNSSFWIPAPVIPNHVLINIGDLLEFWTKGLFKSTVHRVVARNNKTSGDKNFAPDNDRYSIAYFCHAEDDVGLDPIPSKIIDVLDENTKVWDKVGYKEGAKGKVITSGEHLRYRLDVSYKYC</sequence>
<accession>A0A9N8ZUB1</accession>
<reference evidence="2" key="1">
    <citation type="submission" date="2021-06" db="EMBL/GenBank/DDBJ databases">
        <authorList>
            <person name="Kallberg Y."/>
            <person name="Tangrot J."/>
            <person name="Rosling A."/>
        </authorList>
    </citation>
    <scope>NUCLEOTIDE SEQUENCE</scope>
    <source>
        <strain evidence="2">CL551</strain>
    </source>
</reference>
<dbReference type="AlphaFoldDB" id="A0A9N8ZUB1"/>
<dbReference type="InterPro" id="IPR050231">
    <property type="entry name" value="Iron_ascorbate_oxido_reductase"/>
</dbReference>
<feature type="domain" description="Fe2OG dioxygenase" evidence="1">
    <location>
        <begin position="1"/>
        <end position="96"/>
    </location>
</feature>